<organism evidence="8 9">
    <name type="scientific">Actinacidiphila yanglinensis</name>
    <dbReference type="NCBI Taxonomy" id="310779"/>
    <lineage>
        <taxon>Bacteria</taxon>
        <taxon>Bacillati</taxon>
        <taxon>Actinomycetota</taxon>
        <taxon>Actinomycetes</taxon>
        <taxon>Kitasatosporales</taxon>
        <taxon>Streptomycetaceae</taxon>
        <taxon>Actinacidiphila</taxon>
    </lineage>
</organism>
<dbReference type="Gene3D" id="2.102.10.10">
    <property type="entry name" value="Rieske [2Fe-2S] iron-sulphur domain"/>
    <property type="match status" value="1"/>
</dbReference>
<dbReference type="PROSITE" id="PS51296">
    <property type="entry name" value="RIESKE"/>
    <property type="match status" value="1"/>
</dbReference>
<evidence type="ECO:0000256" key="6">
    <source>
        <dbReference type="ARBA" id="ARBA00023063"/>
    </source>
</evidence>
<keyword evidence="4" id="KW-0408">Iron</keyword>
<dbReference type="PROSITE" id="PS51300">
    <property type="entry name" value="NIRD"/>
    <property type="match status" value="1"/>
</dbReference>
<name>A0A1H5S8I0_9ACTN</name>
<keyword evidence="5" id="KW-0411">Iron-sulfur</keyword>
<evidence type="ECO:0000256" key="2">
    <source>
        <dbReference type="ARBA" id="ARBA00022723"/>
    </source>
</evidence>
<keyword evidence="9" id="KW-1185">Reference proteome</keyword>
<keyword evidence="1" id="KW-0001">2Fe-2S</keyword>
<evidence type="ECO:0000256" key="4">
    <source>
        <dbReference type="ARBA" id="ARBA00023004"/>
    </source>
</evidence>
<dbReference type="RefSeq" id="WP_103883492.1">
    <property type="nucleotide sequence ID" value="NZ_FNVU01000001.1"/>
</dbReference>
<dbReference type="NCBIfam" id="TIGR02378">
    <property type="entry name" value="nirD_assim_sml"/>
    <property type="match status" value="1"/>
</dbReference>
<dbReference type="Pfam" id="PF13806">
    <property type="entry name" value="Rieske_2"/>
    <property type="match status" value="1"/>
</dbReference>
<accession>A0A1H5S8I0</accession>
<dbReference type="GO" id="GO:0004497">
    <property type="term" value="F:monooxygenase activity"/>
    <property type="evidence" value="ECO:0007669"/>
    <property type="project" value="UniProtKB-ARBA"/>
</dbReference>
<keyword evidence="3" id="KW-0560">Oxidoreductase</keyword>
<evidence type="ECO:0000313" key="8">
    <source>
        <dbReference type="EMBL" id="SEF46913.1"/>
    </source>
</evidence>
<dbReference type="PANTHER" id="PTHR40562:SF1">
    <property type="entry name" value="NITRITE REDUCTASE (NADH) SMALL SUBUNIT"/>
    <property type="match status" value="1"/>
</dbReference>
<evidence type="ECO:0000313" key="9">
    <source>
        <dbReference type="Proteomes" id="UP000236754"/>
    </source>
</evidence>
<dbReference type="InterPro" id="IPR017941">
    <property type="entry name" value="Rieske_2Fe-2S"/>
</dbReference>
<dbReference type="InterPro" id="IPR012748">
    <property type="entry name" value="Rieske-like_NirD"/>
</dbReference>
<keyword evidence="2" id="KW-0479">Metal-binding</keyword>
<reference evidence="8 9" key="1">
    <citation type="submission" date="2016-10" db="EMBL/GenBank/DDBJ databases">
        <authorList>
            <person name="de Groot N.N."/>
        </authorList>
    </citation>
    <scope>NUCLEOTIDE SEQUENCE [LARGE SCALE GENOMIC DNA]</scope>
    <source>
        <strain evidence="8 9">CGMCC 4.2023</strain>
    </source>
</reference>
<evidence type="ECO:0000256" key="3">
    <source>
        <dbReference type="ARBA" id="ARBA00023002"/>
    </source>
</evidence>
<dbReference type="GO" id="GO:0042128">
    <property type="term" value="P:nitrate assimilation"/>
    <property type="evidence" value="ECO:0007669"/>
    <property type="project" value="UniProtKB-KW"/>
</dbReference>
<dbReference type="EMBL" id="FNVU01000001">
    <property type="protein sequence ID" value="SEF46913.1"/>
    <property type="molecule type" value="Genomic_DNA"/>
</dbReference>
<dbReference type="GO" id="GO:0046872">
    <property type="term" value="F:metal ion binding"/>
    <property type="evidence" value="ECO:0007669"/>
    <property type="project" value="UniProtKB-KW"/>
</dbReference>
<sequence length="110" mass="11520">MSATVELHGPEGWFAVCPVDVLEPGRGVAVLLPDGGQAALFRDRTGRLYAIGNVDPFTGAGVLSHGLLGSAPGDRPYVASPLLKQRFDLADGRCLDDDEVSVASYPVRVG</sequence>
<dbReference type="InterPro" id="IPR036922">
    <property type="entry name" value="Rieske_2Fe-2S_sf"/>
</dbReference>
<dbReference type="GO" id="GO:0008942">
    <property type="term" value="F:nitrite reductase [NAD(P)H] activity"/>
    <property type="evidence" value="ECO:0007669"/>
    <property type="project" value="InterPro"/>
</dbReference>
<dbReference type="PANTHER" id="PTHR40562">
    <property type="match status" value="1"/>
</dbReference>
<dbReference type="InterPro" id="IPR017881">
    <property type="entry name" value="NirD"/>
</dbReference>
<dbReference type="CDD" id="cd03529">
    <property type="entry name" value="Rieske_NirD"/>
    <property type="match status" value="1"/>
</dbReference>
<proteinExistence type="predicted"/>
<dbReference type="GO" id="GO:0051537">
    <property type="term" value="F:2 iron, 2 sulfur cluster binding"/>
    <property type="evidence" value="ECO:0007669"/>
    <property type="project" value="UniProtKB-KW"/>
</dbReference>
<evidence type="ECO:0000259" key="7">
    <source>
        <dbReference type="PROSITE" id="PS51296"/>
    </source>
</evidence>
<keyword evidence="6" id="KW-0534">Nitrate assimilation</keyword>
<dbReference type="Proteomes" id="UP000236754">
    <property type="component" value="Unassembled WGS sequence"/>
</dbReference>
<dbReference type="GO" id="GO:0016705">
    <property type="term" value="F:oxidoreductase activity, acting on paired donors, with incorporation or reduction of molecular oxygen"/>
    <property type="evidence" value="ECO:0007669"/>
    <property type="project" value="UniProtKB-ARBA"/>
</dbReference>
<dbReference type="SUPFAM" id="SSF50022">
    <property type="entry name" value="ISP domain"/>
    <property type="match status" value="1"/>
</dbReference>
<dbReference type="OrthoDB" id="3213360at2"/>
<protein>
    <submittedName>
        <fullName evidence="8">Nitrite reductase (NADH) small subunit</fullName>
    </submittedName>
</protein>
<feature type="domain" description="Rieske" evidence="7">
    <location>
        <begin position="13"/>
        <end position="110"/>
    </location>
</feature>
<dbReference type="AlphaFoldDB" id="A0A1H5S8I0"/>
<evidence type="ECO:0000256" key="1">
    <source>
        <dbReference type="ARBA" id="ARBA00022714"/>
    </source>
</evidence>
<gene>
    <name evidence="8" type="ORF">SAMN05216223_10138</name>
</gene>
<evidence type="ECO:0000256" key="5">
    <source>
        <dbReference type="ARBA" id="ARBA00023014"/>
    </source>
</evidence>